<feature type="region of interest" description="Disordered" evidence="4">
    <location>
        <begin position="623"/>
        <end position="657"/>
    </location>
</feature>
<proteinExistence type="predicted"/>
<evidence type="ECO:0000313" key="6">
    <source>
        <dbReference type="EMBL" id="CAK9869110.1"/>
    </source>
</evidence>
<dbReference type="SUPFAM" id="SSF47459">
    <property type="entry name" value="HLH, helix-loop-helix DNA-binding domain"/>
    <property type="match status" value="1"/>
</dbReference>
<reference evidence="6" key="1">
    <citation type="submission" date="2024-03" db="EMBL/GenBank/DDBJ databases">
        <authorList>
            <consortium name="ELIXIR-Norway"/>
            <consortium name="Elixir Norway"/>
        </authorList>
    </citation>
    <scope>NUCLEOTIDE SEQUENCE</scope>
</reference>
<evidence type="ECO:0000256" key="2">
    <source>
        <dbReference type="ARBA" id="ARBA00023159"/>
    </source>
</evidence>
<keyword evidence="1" id="KW-0805">Transcription regulation</keyword>
<keyword evidence="3" id="KW-0804">Transcription</keyword>
<dbReference type="EMBL" id="OZ023719">
    <property type="protein sequence ID" value="CAK9869110.1"/>
    <property type="molecule type" value="Genomic_DNA"/>
</dbReference>
<feature type="compositionally biased region" description="Polar residues" evidence="4">
    <location>
        <begin position="994"/>
        <end position="1015"/>
    </location>
</feature>
<feature type="compositionally biased region" description="Polar residues" evidence="4">
    <location>
        <begin position="623"/>
        <end position="632"/>
    </location>
</feature>
<evidence type="ECO:0000259" key="5">
    <source>
        <dbReference type="PROSITE" id="PS50888"/>
    </source>
</evidence>
<dbReference type="Proteomes" id="UP001497522">
    <property type="component" value="Chromosome 18"/>
</dbReference>
<dbReference type="InterPro" id="IPR025610">
    <property type="entry name" value="MYC/MYB_N"/>
</dbReference>
<dbReference type="SMART" id="SM00353">
    <property type="entry name" value="HLH"/>
    <property type="match status" value="1"/>
</dbReference>
<dbReference type="Gene3D" id="4.10.280.10">
    <property type="entry name" value="Helix-loop-helix DNA-binding domain"/>
    <property type="match status" value="1"/>
</dbReference>
<dbReference type="InterPro" id="IPR011598">
    <property type="entry name" value="bHLH_dom"/>
</dbReference>
<feature type="domain" description="BHLH" evidence="5">
    <location>
        <begin position="757"/>
        <end position="806"/>
    </location>
</feature>
<evidence type="ECO:0000256" key="3">
    <source>
        <dbReference type="ARBA" id="ARBA00023163"/>
    </source>
</evidence>
<gene>
    <name evidence="6" type="ORF">CSSPJE1EN2_LOCUS11909</name>
</gene>
<keyword evidence="7" id="KW-1185">Reference proteome</keyword>
<dbReference type="PANTHER" id="PTHR46266:SF4">
    <property type="entry name" value="TRANSCRIPTION FACTOR TT8"/>
    <property type="match status" value="1"/>
</dbReference>
<name>A0ABP1B241_9BRYO</name>
<evidence type="ECO:0000313" key="7">
    <source>
        <dbReference type="Proteomes" id="UP001497522"/>
    </source>
</evidence>
<protein>
    <recommendedName>
        <fullName evidence="5">BHLH domain-containing protein</fullName>
    </recommendedName>
</protein>
<evidence type="ECO:0000256" key="1">
    <source>
        <dbReference type="ARBA" id="ARBA00023015"/>
    </source>
</evidence>
<keyword evidence="2" id="KW-0010">Activator</keyword>
<feature type="region of interest" description="Disordered" evidence="4">
    <location>
        <begin position="702"/>
        <end position="731"/>
    </location>
</feature>
<dbReference type="Pfam" id="PF00010">
    <property type="entry name" value="HLH"/>
    <property type="match status" value="1"/>
</dbReference>
<organism evidence="6 7">
    <name type="scientific">Sphagnum jensenii</name>
    <dbReference type="NCBI Taxonomy" id="128206"/>
    <lineage>
        <taxon>Eukaryota</taxon>
        <taxon>Viridiplantae</taxon>
        <taxon>Streptophyta</taxon>
        <taxon>Embryophyta</taxon>
        <taxon>Bryophyta</taxon>
        <taxon>Sphagnophytina</taxon>
        <taxon>Sphagnopsida</taxon>
        <taxon>Sphagnales</taxon>
        <taxon>Sphagnaceae</taxon>
        <taxon>Sphagnum</taxon>
    </lineage>
</organism>
<sequence>MCEPSLWNSQVGSKLRQFVERTLYNGKLELLGEFRKLGEDFDLELEFTTGEECGARGAQLDPSLMDQLELVNWEERLLALMQIWPWINYAVVWKLTPDKRALVWNTGYIDCNNDQSSQLLHGGRTNSDHSQRLAAIFYSIFKSCKFTNPSSGYAAKAFSRQSPLWWTSCTSPPLPTDPRKEKFLQQAGIQTIVCLPEPKISEGDILYCLELASTTLVMEASRTLEALQAFLFDGSSTAFARSCGGLSSFDSSYGNLLLPSFNSCGEDAEGVDAQRILAAAAGGVVEYTCSAASPEHLTSASALALIPQLAETNLGSDNVCFDDDDDPGSQACNPVTGWFNVTEQNLKFNAAEVLQQTAFATDDDHVPRGVPRDHEEMSLRATAQDGAQAPQLLALANRTTAASSNVVAGVSTTADMMLNLWASISSAEMIDEQTDQMMPGISSIIQRSTFDSLATAFEMDYHHHYPAKLTNFGDADAATAADQHHEMMSAVIAATAPFDNVVVGHSSTAGYDQDLAFHLLNQTSAAAAASHNPMSYDNIMCCIEPSPAAPSIHAASAAVAAPSAISRQPGTALAAPAGALVAGMLAADQRGAESSPPSAVIADQVMGIDATLQVSDLCNPFHQQQELTSSKSASRKLSPFELSQLDPSRNSKHRRFYDNSLSDVQMITPPVTTSEQSMIGLLKNLDLPSITESDRTTIRQTSGLAAAPDQEQQKQELGLNSSSSSRSPALPAGSVTHLQELNFAAGWPQILEVEQAHIAYSHKMAERDRRSKFNDKFSILSTIVPTTKKKDKLSILTNAIEYIHKLKDQIAARSAENAGSSQSSTHQQAVQAPADSVNVEALGGLSLATAVAAAGRATTPDRSATSSAAGAVSVRVESVADLQQTAVGGVVAGDSDAAASLLVPKASLAIKVETKSKNPEILIQILNAVQDLRLEVGPVSSKLIHDRMHISVSALVPASSQQTMSWHCKEMQELLEKVLMNHSSINPVSLPLPGSSQSAESEPQLDTMTITSNIV</sequence>
<evidence type="ECO:0000256" key="4">
    <source>
        <dbReference type="SAM" id="MobiDB-lite"/>
    </source>
</evidence>
<accession>A0ABP1B241</accession>
<dbReference type="InterPro" id="IPR036638">
    <property type="entry name" value="HLH_DNA-bd_sf"/>
</dbReference>
<dbReference type="Pfam" id="PF14215">
    <property type="entry name" value="bHLH-MYC_N"/>
    <property type="match status" value="1"/>
</dbReference>
<feature type="region of interest" description="Disordered" evidence="4">
    <location>
        <begin position="991"/>
        <end position="1015"/>
    </location>
</feature>
<dbReference type="PROSITE" id="PS50888">
    <property type="entry name" value="BHLH"/>
    <property type="match status" value="1"/>
</dbReference>
<dbReference type="PANTHER" id="PTHR46266">
    <property type="entry name" value="TRANSCRIPTION FACTOR TT8"/>
    <property type="match status" value="1"/>
</dbReference>